<evidence type="ECO:0000313" key="2">
    <source>
        <dbReference type="Proteomes" id="UP000240527"/>
    </source>
</evidence>
<dbReference type="EMBL" id="CP027850">
    <property type="protein sequence ID" value="AVQ03663.1"/>
    <property type="molecule type" value="Genomic_DNA"/>
</dbReference>
<dbReference type="Proteomes" id="UP000240527">
    <property type="component" value="Chromosome"/>
</dbReference>
<evidence type="ECO:0000313" key="1">
    <source>
        <dbReference type="EMBL" id="AVQ03663.1"/>
    </source>
</evidence>
<name>A0ABM6TKB3_9CAUL</name>
<reference evidence="1 2" key="1">
    <citation type="journal article" date="2015" name="Biotechnol. Bioeng.">
        <title>Genome sequence and phenotypic characterization of Caulobacter segnis.</title>
        <authorList>
            <person name="Patel S."/>
            <person name="Fletcher B."/>
            <person name="Scott D.C."/>
            <person name="Ely B."/>
        </authorList>
    </citation>
    <scope>NUCLEOTIDE SEQUENCE [LARGE SCALE GENOMIC DNA]</scope>
    <source>
        <strain evidence="1 2">TK0059</strain>
    </source>
</reference>
<accession>A0ABM6TKB3</accession>
<dbReference type="RefSeq" id="WP_013080696.1">
    <property type="nucleotide sequence ID" value="NZ_CP027850.1"/>
</dbReference>
<keyword evidence="2" id="KW-1185">Reference proteome</keyword>
<evidence type="ECO:0008006" key="3">
    <source>
        <dbReference type="Google" id="ProtNLM"/>
    </source>
</evidence>
<protein>
    <recommendedName>
        <fullName evidence="3">DUF2188 domain-containing protein</fullName>
    </recommendedName>
</protein>
<proteinExistence type="predicted"/>
<organism evidence="1 2">
    <name type="scientific">Caulobacter segnis</name>
    <dbReference type="NCBI Taxonomy" id="88688"/>
    <lineage>
        <taxon>Bacteria</taxon>
        <taxon>Pseudomonadati</taxon>
        <taxon>Pseudomonadota</taxon>
        <taxon>Alphaproteobacteria</taxon>
        <taxon>Caulobacterales</taxon>
        <taxon>Caulobacteraceae</taxon>
        <taxon>Caulobacter</taxon>
    </lineage>
</organism>
<gene>
    <name evidence="1" type="ORF">B7G68_18570</name>
</gene>
<sequence>MSKPDIHRIVITVCRSDGLWAAEEGGVFFGASADKDIAKASAARRAREHIQQGQACQIRVSGEHGFAI</sequence>